<dbReference type="GO" id="GO:0005544">
    <property type="term" value="F:calcium-dependent phospholipid binding"/>
    <property type="evidence" value="ECO:0007669"/>
    <property type="project" value="InterPro"/>
</dbReference>
<dbReference type="Pfam" id="PF00191">
    <property type="entry name" value="Annexin"/>
    <property type="match status" value="1"/>
</dbReference>
<keyword evidence="3" id="KW-0041">Annexin</keyword>
<dbReference type="InterPro" id="IPR037104">
    <property type="entry name" value="Annexin_sf"/>
</dbReference>
<keyword evidence="5" id="KW-1185">Reference proteome</keyword>
<reference evidence="4" key="1">
    <citation type="journal article" date="2021" name="Genome Biol. Evol.">
        <title>A High-Quality Reference Genome for a Parasitic Bivalve with Doubly Uniparental Inheritance (Bivalvia: Unionida).</title>
        <authorList>
            <person name="Smith C.H."/>
        </authorList>
    </citation>
    <scope>NUCLEOTIDE SEQUENCE</scope>
    <source>
        <strain evidence="4">CHS0354</strain>
    </source>
</reference>
<dbReference type="Proteomes" id="UP001195483">
    <property type="component" value="Unassembled WGS sequence"/>
</dbReference>
<comment type="caution">
    <text evidence="4">The sequence shown here is derived from an EMBL/GenBank/DDBJ whole genome shotgun (WGS) entry which is preliminary data.</text>
</comment>
<dbReference type="EMBL" id="JAEAOA010000350">
    <property type="protein sequence ID" value="KAK3604064.1"/>
    <property type="molecule type" value="Genomic_DNA"/>
</dbReference>
<dbReference type="InterPro" id="IPR018502">
    <property type="entry name" value="Annexin_repeat"/>
</dbReference>
<comment type="similarity">
    <text evidence="1">Belongs to the annexin family.</text>
</comment>
<protein>
    <recommendedName>
        <fullName evidence="6">Annexin</fullName>
    </recommendedName>
</protein>
<name>A0AAE0W7L8_9BIVA</name>
<sequence>MVQIKEEFQKLTSQTLEQYIADDLSGDYKNAILALVWGGPPPEMATKSGKAYVEALKAKTDEELDEEVRMETENIQEDPTVKPVENFNAKDDAETLKKAIKGWRFGDR</sequence>
<accession>A0AAE0W7L8</accession>
<dbReference type="SUPFAM" id="SSF47874">
    <property type="entry name" value="Annexin"/>
    <property type="match status" value="2"/>
</dbReference>
<organism evidence="4 5">
    <name type="scientific">Potamilus streckersoni</name>
    <dbReference type="NCBI Taxonomy" id="2493646"/>
    <lineage>
        <taxon>Eukaryota</taxon>
        <taxon>Metazoa</taxon>
        <taxon>Spiralia</taxon>
        <taxon>Lophotrochozoa</taxon>
        <taxon>Mollusca</taxon>
        <taxon>Bivalvia</taxon>
        <taxon>Autobranchia</taxon>
        <taxon>Heteroconchia</taxon>
        <taxon>Palaeoheterodonta</taxon>
        <taxon>Unionida</taxon>
        <taxon>Unionoidea</taxon>
        <taxon>Unionidae</taxon>
        <taxon>Ambleminae</taxon>
        <taxon>Lampsilini</taxon>
        <taxon>Potamilus</taxon>
    </lineage>
</organism>
<gene>
    <name evidence="4" type="ORF">CHS0354_004727</name>
</gene>
<evidence type="ECO:0000256" key="2">
    <source>
        <dbReference type="ARBA" id="ARBA00022737"/>
    </source>
</evidence>
<evidence type="ECO:0000313" key="4">
    <source>
        <dbReference type="EMBL" id="KAK3604064.1"/>
    </source>
</evidence>
<reference evidence="4" key="2">
    <citation type="journal article" date="2021" name="Genome Biol. Evol.">
        <title>Developing a high-quality reference genome for a parasitic bivalve with doubly uniparental inheritance (Bivalvia: Unionida).</title>
        <authorList>
            <person name="Smith C.H."/>
        </authorList>
    </citation>
    <scope>NUCLEOTIDE SEQUENCE</scope>
    <source>
        <strain evidence="4">CHS0354</strain>
        <tissue evidence="4">Mantle</tissue>
    </source>
</reference>
<evidence type="ECO:0000256" key="1">
    <source>
        <dbReference type="ARBA" id="ARBA00007831"/>
    </source>
</evidence>
<evidence type="ECO:0008006" key="6">
    <source>
        <dbReference type="Google" id="ProtNLM"/>
    </source>
</evidence>
<dbReference type="PROSITE" id="PS51897">
    <property type="entry name" value="ANNEXIN_2"/>
    <property type="match status" value="1"/>
</dbReference>
<evidence type="ECO:0000313" key="5">
    <source>
        <dbReference type="Proteomes" id="UP001195483"/>
    </source>
</evidence>
<keyword evidence="2" id="KW-0677">Repeat</keyword>
<proteinExistence type="inferred from homology"/>
<dbReference type="AlphaFoldDB" id="A0AAE0W7L8"/>
<dbReference type="GO" id="GO:0005509">
    <property type="term" value="F:calcium ion binding"/>
    <property type="evidence" value="ECO:0007669"/>
    <property type="project" value="InterPro"/>
</dbReference>
<reference evidence="4" key="3">
    <citation type="submission" date="2023-05" db="EMBL/GenBank/DDBJ databases">
        <authorList>
            <person name="Smith C.H."/>
        </authorList>
    </citation>
    <scope>NUCLEOTIDE SEQUENCE</scope>
    <source>
        <strain evidence="4">CHS0354</strain>
        <tissue evidence="4">Mantle</tissue>
    </source>
</reference>
<dbReference type="Gene3D" id="1.10.220.10">
    <property type="entry name" value="Annexin"/>
    <property type="match status" value="1"/>
</dbReference>
<evidence type="ECO:0000256" key="3">
    <source>
        <dbReference type="ARBA" id="ARBA00023216"/>
    </source>
</evidence>